<protein>
    <submittedName>
        <fullName evidence="2">Uncharacterized protein</fullName>
    </submittedName>
</protein>
<comment type="caution">
    <text evidence="2">The sequence shown here is derived from an EMBL/GenBank/DDBJ whole genome shotgun (WGS) entry which is preliminary data.</text>
</comment>
<sequence>MSYQTTEKTPSKKAADITGDIKQDISQNFKDTDTTQSTKQPLLSSEGAIGKQFNPEGSIGQIGNKIGGPFHEDGMIGSQFDASKEGIAGQVEKLVGGPRKDA</sequence>
<feature type="region of interest" description="Disordered" evidence="1">
    <location>
        <begin position="1"/>
        <end position="41"/>
    </location>
</feature>
<gene>
    <name evidence="2" type="ORF">TWF730_010839</name>
</gene>
<name>A0AAV9UIZ4_9PEZI</name>
<dbReference type="EMBL" id="JAVHNS010000009">
    <property type="protein sequence ID" value="KAK6343242.1"/>
    <property type="molecule type" value="Genomic_DNA"/>
</dbReference>
<feature type="compositionally biased region" description="Polar residues" evidence="1">
    <location>
        <begin position="24"/>
        <end position="41"/>
    </location>
</feature>
<keyword evidence="3" id="KW-1185">Reference proteome</keyword>
<dbReference type="Proteomes" id="UP001373714">
    <property type="component" value="Unassembled WGS sequence"/>
</dbReference>
<evidence type="ECO:0000313" key="2">
    <source>
        <dbReference type="EMBL" id="KAK6343242.1"/>
    </source>
</evidence>
<accession>A0AAV9UIZ4</accession>
<dbReference type="AlphaFoldDB" id="A0AAV9UIZ4"/>
<feature type="compositionally biased region" description="Basic and acidic residues" evidence="1">
    <location>
        <begin position="9"/>
        <end position="23"/>
    </location>
</feature>
<proteinExistence type="predicted"/>
<evidence type="ECO:0000256" key="1">
    <source>
        <dbReference type="SAM" id="MobiDB-lite"/>
    </source>
</evidence>
<evidence type="ECO:0000313" key="3">
    <source>
        <dbReference type="Proteomes" id="UP001373714"/>
    </source>
</evidence>
<organism evidence="2 3">
    <name type="scientific">Orbilia blumenaviensis</name>
    <dbReference type="NCBI Taxonomy" id="1796055"/>
    <lineage>
        <taxon>Eukaryota</taxon>
        <taxon>Fungi</taxon>
        <taxon>Dikarya</taxon>
        <taxon>Ascomycota</taxon>
        <taxon>Pezizomycotina</taxon>
        <taxon>Orbiliomycetes</taxon>
        <taxon>Orbiliales</taxon>
        <taxon>Orbiliaceae</taxon>
        <taxon>Orbilia</taxon>
    </lineage>
</organism>
<reference evidence="2 3" key="1">
    <citation type="submission" date="2019-10" db="EMBL/GenBank/DDBJ databases">
        <authorList>
            <person name="Palmer J.M."/>
        </authorList>
    </citation>
    <scope>NUCLEOTIDE SEQUENCE [LARGE SCALE GENOMIC DNA]</scope>
    <source>
        <strain evidence="2 3">TWF730</strain>
    </source>
</reference>